<dbReference type="PROSITE" id="PS50850">
    <property type="entry name" value="MFS"/>
    <property type="match status" value="1"/>
</dbReference>
<feature type="transmembrane region" description="Helical" evidence="7">
    <location>
        <begin position="306"/>
        <end position="324"/>
    </location>
</feature>
<name>A0ABN2UR87_9ACTN</name>
<organism evidence="9 10">
    <name type="scientific">Streptomyces cheonanensis</name>
    <dbReference type="NCBI Taxonomy" id="312720"/>
    <lineage>
        <taxon>Bacteria</taxon>
        <taxon>Bacillati</taxon>
        <taxon>Actinomycetota</taxon>
        <taxon>Actinomycetes</taxon>
        <taxon>Kitasatosporales</taxon>
        <taxon>Streptomycetaceae</taxon>
        <taxon>Streptomyces</taxon>
    </lineage>
</organism>
<evidence type="ECO:0000256" key="1">
    <source>
        <dbReference type="ARBA" id="ARBA00004651"/>
    </source>
</evidence>
<evidence type="ECO:0000259" key="8">
    <source>
        <dbReference type="PROSITE" id="PS50850"/>
    </source>
</evidence>
<dbReference type="CDD" id="cd06173">
    <property type="entry name" value="MFS_MefA_like"/>
    <property type="match status" value="1"/>
</dbReference>
<dbReference type="Gene3D" id="1.20.1250.20">
    <property type="entry name" value="MFS general substrate transporter like domains"/>
    <property type="match status" value="1"/>
</dbReference>
<comment type="subcellular location">
    <subcellularLocation>
        <location evidence="1">Cell membrane</location>
        <topology evidence="1">Multi-pass membrane protein</topology>
    </subcellularLocation>
</comment>
<evidence type="ECO:0000313" key="10">
    <source>
        <dbReference type="Proteomes" id="UP001403094"/>
    </source>
</evidence>
<evidence type="ECO:0000313" key="9">
    <source>
        <dbReference type="EMBL" id="GAA2041303.1"/>
    </source>
</evidence>
<feature type="transmembrane region" description="Helical" evidence="7">
    <location>
        <begin position="366"/>
        <end position="389"/>
    </location>
</feature>
<keyword evidence="4 7" id="KW-1133">Transmembrane helix</keyword>
<sequence>MTAGAPTADPGADADERRTLRPLAGLLGAVAVSQTGTKISTIALPWFVLTTTGSAVQTGLVALFEMAPYVLLKGLSGPVIDRIGPRRVSWTMDLVSAVPALLIPLLHAAGALSLPVLLALVAVIGAARGPGDLAKQVMVPEAAERCRVPLERATGLSGTTERLSATIGPGAAGLLVALIGSMNALFVIAGCFAAGSLIIAATLPRAMGRPHRDPDGAGDDDLGYWARLGQGFGVVRGDPLLLSIALMIAVTNLLDAAFMQVMLPVWVKGSGHGPEVMGLLGTANGITAVAGSLVAAAIAHRMPRRTVFFVGFLIAGAPRFLVLAAGAPLWAVVAVFAFGGLGGGFLNPIISAIIVERAPRSHLARVQGLVSSLAWSGIPFGGLLAGAAIGGIGLVPALVTGGILYAVTTSLTGLRPEWRGMDRARRAARAAATGQPPPDAPTDGPADHPRAASPR</sequence>
<evidence type="ECO:0000256" key="6">
    <source>
        <dbReference type="SAM" id="MobiDB-lite"/>
    </source>
</evidence>
<feature type="transmembrane region" description="Helical" evidence="7">
    <location>
        <begin position="184"/>
        <end position="203"/>
    </location>
</feature>
<dbReference type="Pfam" id="PF07690">
    <property type="entry name" value="MFS_1"/>
    <property type="match status" value="1"/>
</dbReference>
<keyword evidence="10" id="KW-1185">Reference proteome</keyword>
<keyword evidence="3 7" id="KW-0812">Transmembrane</keyword>
<dbReference type="InterPro" id="IPR011701">
    <property type="entry name" value="MFS"/>
</dbReference>
<protein>
    <submittedName>
        <fullName evidence="9">Macrolide resistance MFS transporter Mrx(A)</fullName>
    </submittedName>
</protein>
<evidence type="ECO:0000256" key="7">
    <source>
        <dbReference type="SAM" id="Phobius"/>
    </source>
</evidence>
<feature type="domain" description="Major facilitator superfamily (MFS) profile" evidence="8">
    <location>
        <begin position="17"/>
        <end position="419"/>
    </location>
</feature>
<keyword evidence="2" id="KW-1003">Cell membrane</keyword>
<evidence type="ECO:0000256" key="5">
    <source>
        <dbReference type="ARBA" id="ARBA00023136"/>
    </source>
</evidence>
<feature type="transmembrane region" description="Helical" evidence="7">
    <location>
        <begin position="395"/>
        <end position="414"/>
    </location>
</feature>
<feature type="transmembrane region" description="Helical" evidence="7">
    <location>
        <begin position="279"/>
        <end position="299"/>
    </location>
</feature>
<feature type="region of interest" description="Disordered" evidence="6">
    <location>
        <begin position="422"/>
        <end position="455"/>
    </location>
</feature>
<proteinExistence type="predicted"/>
<dbReference type="RefSeq" id="WP_259453729.1">
    <property type="nucleotide sequence ID" value="NZ_BAAANQ010000001.1"/>
</dbReference>
<accession>A0ABN2UR87</accession>
<dbReference type="PANTHER" id="PTHR23513:SF6">
    <property type="entry name" value="MAJOR FACILITATOR SUPERFAMILY ASSOCIATED DOMAIN-CONTAINING PROTEIN"/>
    <property type="match status" value="1"/>
</dbReference>
<dbReference type="EMBL" id="BAAANQ010000001">
    <property type="protein sequence ID" value="GAA2041303.1"/>
    <property type="molecule type" value="Genomic_DNA"/>
</dbReference>
<dbReference type="Proteomes" id="UP001403094">
    <property type="component" value="Unassembled WGS sequence"/>
</dbReference>
<feature type="transmembrane region" description="Helical" evidence="7">
    <location>
        <begin position="240"/>
        <end position="267"/>
    </location>
</feature>
<evidence type="ECO:0000256" key="3">
    <source>
        <dbReference type="ARBA" id="ARBA00022692"/>
    </source>
</evidence>
<feature type="compositionally biased region" description="Basic and acidic residues" evidence="6">
    <location>
        <begin position="445"/>
        <end position="455"/>
    </location>
</feature>
<dbReference type="PANTHER" id="PTHR23513">
    <property type="entry name" value="INTEGRAL MEMBRANE EFFLUX PROTEIN-RELATED"/>
    <property type="match status" value="1"/>
</dbReference>
<reference evidence="9 10" key="1">
    <citation type="journal article" date="2019" name="Int. J. Syst. Evol. Microbiol.">
        <title>The Global Catalogue of Microorganisms (GCM) 10K type strain sequencing project: providing services to taxonomists for standard genome sequencing and annotation.</title>
        <authorList>
            <consortium name="The Broad Institute Genomics Platform"/>
            <consortium name="The Broad Institute Genome Sequencing Center for Infectious Disease"/>
            <person name="Wu L."/>
            <person name="Ma J."/>
        </authorList>
    </citation>
    <scope>NUCLEOTIDE SEQUENCE [LARGE SCALE GENOMIC DNA]</scope>
    <source>
        <strain evidence="9 10">JCM 14549</strain>
    </source>
</reference>
<feature type="transmembrane region" description="Helical" evidence="7">
    <location>
        <begin position="330"/>
        <end position="354"/>
    </location>
</feature>
<dbReference type="InterPro" id="IPR036259">
    <property type="entry name" value="MFS_trans_sf"/>
</dbReference>
<feature type="transmembrane region" description="Helical" evidence="7">
    <location>
        <begin position="94"/>
        <end position="127"/>
    </location>
</feature>
<dbReference type="InterPro" id="IPR020846">
    <property type="entry name" value="MFS_dom"/>
</dbReference>
<gene>
    <name evidence="9" type="primary">mrx(A)</name>
    <name evidence="9" type="ORF">GCM10009757_03670</name>
</gene>
<keyword evidence="5 7" id="KW-0472">Membrane</keyword>
<evidence type="ECO:0000256" key="2">
    <source>
        <dbReference type="ARBA" id="ARBA00022475"/>
    </source>
</evidence>
<dbReference type="SUPFAM" id="SSF103473">
    <property type="entry name" value="MFS general substrate transporter"/>
    <property type="match status" value="1"/>
</dbReference>
<evidence type="ECO:0000256" key="4">
    <source>
        <dbReference type="ARBA" id="ARBA00022989"/>
    </source>
</evidence>
<comment type="caution">
    <text evidence="9">The sequence shown here is derived from an EMBL/GenBank/DDBJ whole genome shotgun (WGS) entry which is preliminary data.</text>
</comment>